<organism evidence="1">
    <name type="scientific">marine sediment metagenome</name>
    <dbReference type="NCBI Taxonomy" id="412755"/>
    <lineage>
        <taxon>unclassified sequences</taxon>
        <taxon>metagenomes</taxon>
        <taxon>ecological metagenomes</taxon>
    </lineage>
</organism>
<reference evidence="1" key="1">
    <citation type="journal article" date="2015" name="Nature">
        <title>Complex archaea that bridge the gap between prokaryotes and eukaryotes.</title>
        <authorList>
            <person name="Spang A."/>
            <person name="Saw J.H."/>
            <person name="Jorgensen S.L."/>
            <person name="Zaremba-Niedzwiedzka K."/>
            <person name="Martijn J."/>
            <person name="Lind A.E."/>
            <person name="van Eijk R."/>
            <person name="Schleper C."/>
            <person name="Guy L."/>
            <person name="Ettema T.J."/>
        </authorList>
    </citation>
    <scope>NUCLEOTIDE SEQUENCE</scope>
</reference>
<name>A0A0F9HKS7_9ZZZZ</name>
<gene>
    <name evidence="1" type="ORF">LCGC14_1690850</name>
</gene>
<evidence type="ECO:0000313" key="1">
    <source>
        <dbReference type="EMBL" id="KKM15946.1"/>
    </source>
</evidence>
<proteinExistence type="predicted"/>
<protein>
    <submittedName>
        <fullName evidence="1">Uncharacterized protein</fullName>
    </submittedName>
</protein>
<dbReference type="AlphaFoldDB" id="A0A0F9HKS7"/>
<sequence>MKVWFMIENPDEIEATIKLTMTIKKWTELQDQLRDTYPSWELSSKISEVVNAARKVFYAEGGKN</sequence>
<accession>A0A0F9HKS7</accession>
<comment type="caution">
    <text evidence="1">The sequence shown here is derived from an EMBL/GenBank/DDBJ whole genome shotgun (WGS) entry which is preliminary data.</text>
</comment>
<dbReference type="EMBL" id="LAZR01014787">
    <property type="protein sequence ID" value="KKM15946.1"/>
    <property type="molecule type" value="Genomic_DNA"/>
</dbReference>